<reference evidence="5 6" key="1">
    <citation type="submission" date="2014-10" db="EMBL/GenBank/DDBJ databases">
        <title>Draft genome of the hookworm Ancylostoma caninum.</title>
        <authorList>
            <person name="Mitreva M."/>
        </authorList>
    </citation>
    <scope>NUCLEOTIDE SEQUENCE [LARGE SCALE GENOMIC DNA]</scope>
    <source>
        <strain evidence="5 6">Baltimore</strain>
    </source>
</reference>
<dbReference type="EMBL" id="JOJR01000183">
    <property type="protein sequence ID" value="RCN42678.1"/>
    <property type="molecule type" value="Genomic_DNA"/>
</dbReference>
<dbReference type="Pfam" id="PF04900">
    <property type="entry name" value="Fcf1"/>
    <property type="match status" value="1"/>
</dbReference>
<dbReference type="PANTHER" id="PTHR12416">
    <property type="entry name" value="RRNA-PROCESSING PROTEIN UTP23 HOMOLOG"/>
    <property type="match status" value="1"/>
</dbReference>
<organism evidence="5 6">
    <name type="scientific">Ancylostoma caninum</name>
    <name type="common">Dog hookworm</name>
    <dbReference type="NCBI Taxonomy" id="29170"/>
    <lineage>
        <taxon>Eukaryota</taxon>
        <taxon>Metazoa</taxon>
        <taxon>Ecdysozoa</taxon>
        <taxon>Nematoda</taxon>
        <taxon>Chromadorea</taxon>
        <taxon>Rhabditida</taxon>
        <taxon>Rhabditina</taxon>
        <taxon>Rhabditomorpha</taxon>
        <taxon>Strongyloidea</taxon>
        <taxon>Ancylostomatidae</taxon>
        <taxon>Ancylostomatinae</taxon>
        <taxon>Ancylostoma</taxon>
    </lineage>
</organism>
<comment type="subcellular location">
    <subcellularLocation>
        <location evidence="1">Nucleus</location>
        <location evidence="1">Nucleolus</location>
    </subcellularLocation>
</comment>
<keyword evidence="6" id="KW-1185">Reference proteome</keyword>
<dbReference type="Proteomes" id="UP000252519">
    <property type="component" value="Unassembled WGS sequence"/>
</dbReference>
<dbReference type="OrthoDB" id="25675at2759"/>
<keyword evidence="2" id="KW-0690">Ribosome biogenesis</keyword>
<dbReference type="GO" id="GO:0006364">
    <property type="term" value="P:rRNA processing"/>
    <property type="evidence" value="ECO:0007669"/>
    <property type="project" value="UniProtKB-KW"/>
</dbReference>
<comment type="caution">
    <text evidence="5">The sequence shown here is derived from an EMBL/GenBank/DDBJ whole genome shotgun (WGS) entry which is preliminary data.</text>
</comment>
<keyword evidence="4" id="KW-0539">Nucleus</keyword>
<evidence type="ECO:0000256" key="1">
    <source>
        <dbReference type="ARBA" id="ARBA00004604"/>
    </source>
</evidence>
<dbReference type="SUPFAM" id="SSF88723">
    <property type="entry name" value="PIN domain-like"/>
    <property type="match status" value="1"/>
</dbReference>
<name>A0A368GG81_ANCCA</name>
<sequence>RTFPSHVFLNHANRFRVLVDGTFCNAALAYKINLREQLPKYLGGDVEIVTTKCVLAELERLGSPVYGALVICRQFTVDMCPHMPHRSPIECLAHLARRAAKGNTKYIVATNVSVDGFGAPLSFLKISGPQVISSREFFL</sequence>
<keyword evidence="3" id="KW-0698">rRNA processing</keyword>
<evidence type="ECO:0000256" key="2">
    <source>
        <dbReference type="ARBA" id="ARBA00022517"/>
    </source>
</evidence>
<dbReference type="InterPro" id="IPR029060">
    <property type="entry name" value="PIN-like_dom_sf"/>
</dbReference>
<proteinExistence type="predicted"/>
<dbReference type="GO" id="GO:0032040">
    <property type="term" value="C:small-subunit processome"/>
    <property type="evidence" value="ECO:0007669"/>
    <property type="project" value="InterPro"/>
</dbReference>
<evidence type="ECO:0000256" key="4">
    <source>
        <dbReference type="ARBA" id="ARBA00023242"/>
    </source>
</evidence>
<dbReference type="InterPro" id="IPR006984">
    <property type="entry name" value="Fcf1/UTP23"/>
</dbReference>
<accession>A0A368GG81</accession>
<evidence type="ECO:0000256" key="3">
    <source>
        <dbReference type="ARBA" id="ARBA00022552"/>
    </source>
</evidence>
<dbReference type="Gene3D" id="3.40.50.1010">
    <property type="entry name" value="5'-nuclease"/>
    <property type="match status" value="1"/>
</dbReference>
<evidence type="ECO:0000313" key="5">
    <source>
        <dbReference type="EMBL" id="RCN42678.1"/>
    </source>
</evidence>
<protein>
    <recommendedName>
        <fullName evidence="7">PIN domain-containing protein</fullName>
    </recommendedName>
</protein>
<gene>
    <name evidence="5" type="ORF">ANCCAN_11318</name>
</gene>
<dbReference type="AlphaFoldDB" id="A0A368GG81"/>
<feature type="non-terminal residue" evidence="5">
    <location>
        <position position="1"/>
    </location>
</feature>
<evidence type="ECO:0008006" key="7">
    <source>
        <dbReference type="Google" id="ProtNLM"/>
    </source>
</evidence>
<evidence type="ECO:0000313" key="6">
    <source>
        <dbReference type="Proteomes" id="UP000252519"/>
    </source>
</evidence>
<dbReference type="STRING" id="29170.A0A368GG81"/>